<evidence type="ECO:0000313" key="1">
    <source>
        <dbReference type="EMBL" id="KAJ9077807.1"/>
    </source>
</evidence>
<keyword evidence="2" id="KW-1185">Reference proteome</keyword>
<name>A0ACC2TUC4_9FUNG</name>
<organism evidence="1 2">
    <name type="scientific">Entomophthora muscae</name>
    <dbReference type="NCBI Taxonomy" id="34485"/>
    <lineage>
        <taxon>Eukaryota</taxon>
        <taxon>Fungi</taxon>
        <taxon>Fungi incertae sedis</taxon>
        <taxon>Zoopagomycota</taxon>
        <taxon>Entomophthoromycotina</taxon>
        <taxon>Entomophthoromycetes</taxon>
        <taxon>Entomophthorales</taxon>
        <taxon>Entomophthoraceae</taxon>
        <taxon>Entomophthora</taxon>
    </lineage>
</organism>
<protein>
    <submittedName>
        <fullName evidence="1">Uncharacterized protein</fullName>
    </submittedName>
</protein>
<reference evidence="1" key="1">
    <citation type="submission" date="2022-04" db="EMBL/GenBank/DDBJ databases">
        <title>Genome of the entomopathogenic fungus Entomophthora muscae.</title>
        <authorList>
            <person name="Elya C."/>
            <person name="Lovett B.R."/>
            <person name="Lee E."/>
            <person name="Macias A.M."/>
            <person name="Hajek A.E."/>
            <person name="De Bivort B.L."/>
            <person name="Kasson M.T."/>
            <person name="De Fine Licht H.H."/>
            <person name="Stajich J.E."/>
        </authorList>
    </citation>
    <scope>NUCLEOTIDE SEQUENCE</scope>
    <source>
        <strain evidence="1">Berkeley</strain>
    </source>
</reference>
<evidence type="ECO:0000313" key="2">
    <source>
        <dbReference type="Proteomes" id="UP001165960"/>
    </source>
</evidence>
<gene>
    <name evidence="1" type="ORF">DSO57_1013232</name>
</gene>
<sequence>MGMTNSLQCCSKLNSHDFIHFPSQRPTLCEIRKQESSAASPAGTETEDSTDGMITVMGKNRQDKATVCPPLEV</sequence>
<proteinExistence type="predicted"/>
<comment type="caution">
    <text evidence="1">The sequence shown here is derived from an EMBL/GenBank/DDBJ whole genome shotgun (WGS) entry which is preliminary data.</text>
</comment>
<accession>A0ACC2TUC4</accession>
<dbReference type="EMBL" id="QTSX02002178">
    <property type="protein sequence ID" value="KAJ9077807.1"/>
    <property type="molecule type" value="Genomic_DNA"/>
</dbReference>
<dbReference type="Proteomes" id="UP001165960">
    <property type="component" value="Unassembled WGS sequence"/>
</dbReference>